<reference evidence="1 2" key="1">
    <citation type="journal article" date="2016" name="Front. Microbiol.">
        <title>Single-Cell (Meta-)Genomics of a Dimorphic Candidatus Thiomargarita nelsonii Reveals Genomic Plasticity.</title>
        <authorList>
            <person name="Flood B.E."/>
            <person name="Fliss P."/>
            <person name="Jones D.S."/>
            <person name="Dick G.J."/>
            <person name="Jain S."/>
            <person name="Kaster A.K."/>
            <person name="Winkel M."/>
            <person name="Mussmann M."/>
            <person name="Bailey J."/>
        </authorList>
    </citation>
    <scope>NUCLEOTIDE SEQUENCE [LARGE SCALE GENOMIC DNA]</scope>
    <source>
        <strain evidence="1">Hydrate Ridge</strain>
    </source>
</reference>
<comment type="caution">
    <text evidence="1">The sequence shown here is derived from an EMBL/GenBank/DDBJ whole genome shotgun (WGS) entry which is preliminary data.</text>
</comment>
<proteinExistence type="predicted"/>
<dbReference type="AlphaFoldDB" id="A0A4E0QNR3"/>
<sequence length="322" mass="37509">MQVSKQALYILVEGEDNSPELAFFKRSIRKIITDKGLSIIPNVIEVGSSSAFASMAQLGYRHSKIHQSIPVLAIADSDYRTHLAKQSEPNHKLISDKKPKILYWDRHEWENYLLEETDFIAAWINQMPVKKGTALSNRAKCYRKIEKQASQIILDNCLEQYFRQSVKAEYWECLKFNLAIQIKKYPSIKKPVDFDHKTITQVKEWFLNEAVKSERVVKLKPKPPHLFDEIMTEIPWETWLNQPHLIQFNKAKQRFQGKEAFNQLCQCIQDEFGIHNFEKELLIQEMLGNLATNSSSIIFMDLQNLLLSELANVTYDQGSFLK</sequence>
<evidence type="ECO:0000313" key="2">
    <source>
        <dbReference type="Proteomes" id="UP000030428"/>
    </source>
</evidence>
<accession>A0A4E0QNR3</accession>
<dbReference type="EMBL" id="JSZA02000123">
    <property type="protein sequence ID" value="TGO02498.1"/>
    <property type="molecule type" value="Genomic_DNA"/>
</dbReference>
<organism evidence="1 2">
    <name type="scientific">Candidatus Thiomargarita nelsonii</name>
    <dbReference type="NCBI Taxonomy" id="1003181"/>
    <lineage>
        <taxon>Bacteria</taxon>
        <taxon>Pseudomonadati</taxon>
        <taxon>Pseudomonadota</taxon>
        <taxon>Gammaproteobacteria</taxon>
        <taxon>Thiotrichales</taxon>
        <taxon>Thiotrichaceae</taxon>
        <taxon>Thiomargarita</taxon>
    </lineage>
</organism>
<name>A0A4E0QNR3_9GAMM</name>
<evidence type="ECO:0000313" key="1">
    <source>
        <dbReference type="EMBL" id="TGO02498.1"/>
    </source>
</evidence>
<dbReference type="Proteomes" id="UP000030428">
    <property type="component" value="Unassembled WGS sequence"/>
</dbReference>
<protein>
    <recommendedName>
        <fullName evidence="3">DUF4435 domain-containing protein</fullName>
    </recommendedName>
</protein>
<keyword evidence="2" id="KW-1185">Reference proteome</keyword>
<evidence type="ECO:0008006" key="3">
    <source>
        <dbReference type="Google" id="ProtNLM"/>
    </source>
</evidence>
<gene>
    <name evidence="1" type="ORF">PN36_24075</name>
</gene>